<dbReference type="STRING" id="927083.DB32_004165"/>
<gene>
    <name evidence="1" type="ORF">DB32_004165</name>
</gene>
<name>A0A0F6YIG8_9BACT</name>
<sequence length="345" mass="36364">MEGRGAMMIAGPFADALREGRERHNARFATIKRAFPSIDGARFATLLVEVGDPIVRAVHALDASRTRAAADAVHDVLLEVVARELDRTRPAVVDVLCANGVGLAPVIADAPRRTLAIVVNATFRVASVLGTSLDAWRGSCARIARALEDDRDALGDALVVAAWQAGVPMLRAAALDALLRLPERVARAVIASHDGAPITEIVAKLRADEWSMPSRFARRGAADPVFVRAAIVGGFRGLGGPFVAPPRAEVRGGRLFATVGDERFVVWADRYGVSLEASASSDASETTTSDALALMHDGRVAGFGARSPAPLVPVPVASWASIGRTLIAIPERSHRVCVIGLAEST</sequence>
<dbReference type="KEGG" id="samy:DB32_004165"/>
<reference evidence="1 2" key="1">
    <citation type="submission" date="2015-03" db="EMBL/GenBank/DDBJ databases">
        <title>Genome assembly of Sandaracinus amylolyticus DSM 53668.</title>
        <authorList>
            <person name="Sharma G."/>
            <person name="Subramanian S."/>
        </authorList>
    </citation>
    <scope>NUCLEOTIDE SEQUENCE [LARGE SCALE GENOMIC DNA]</scope>
    <source>
        <strain evidence="1 2">DSM 53668</strain>
    </source>
</reference>
<protein>
    <submittedName>
        <fullName evidence="1">Uncharacterized protein</fullName>
    </submittedName>
</protein>
<proteinExistence type="predicted"/>
<evidence type="ECO:0000313" key="2">
    <source>
        <dbReference type="Proteomes" id="UP000034883"/>
    </source>
</evidence>
<dbReference type="AlphaFoldDB" id="A0A0F6YIG8"/>
<dbReference type="EMBL" id="CP011125">
    <property type="protein sequence ID" value="AKF07016.1"/>
    <property type="molecule type" value="Genomic_DNA"/>
</dbReference>
<organism evidence="1 2">
    <name type="scientific">Sandaracinus amylolyticus</name>
    <dbReference type="NCBI Taxonomy" id="927083"/>
    <lineage>
        <taxon>Bacteria</taxon>
        <taxon>Pseudomonadati</taxon>
        <taxon>Myxococcota</taxon>
        <taxon>Polyangia</taxon>
        <taxon>Polyangiales</taxon>
        <taxon>Sandaracinaceae</taxon>
        <taxon>Sandaracinus</taxon>
    </lineage>
</organism>
<accession>A0A0F6YIG8</accession>
<dbReference type="Proteomes" id="UP000034883">
    <property type="component" value="Chromosome"/>
</dbReference>
<evidence type="ECO:0000313" key="1">
    <source>
        <dbReference type="EMBL" id="AKF07016.1"/>
    </source>
</evidence>
<keyword evidence="2" id="KW-1185">Reference proteome</keyword>